<evidence type="ECO:0000313" key="4">
    <source>
        <dbReference type="Proteomes" id="UP000095131"/>
    </source>
</evidence>
<feature type="chain" id="PRO_5009139348" description="DUF2059 domain-containing protein" evidence="1">
    <location>
        <begin position="22"/>
        <end position="153"/>
    </location>
</feature>
<dbReference type="EMBL" id="MDCJ01000007">
    <property type="protein sequence ID" value="ODS05374.1"/>
    <property type="molecule type" value="Genomic_DNA"/>
</dbReference>
<feature type="signal peptide" evidence="1">
    <location>
        <begin position="1"/>
        <end position="21"/>
    </location>
</feature>
<sequence length="153" mass="17271">MRYVKKGLVVLCVFLSANTWANSHKEAAYDLIDAMNLNQLMSETIDSMLAVQLQAQPQLQPFQGTMKEFFNTYMSGDSLRDDFAQLYQSAYTEQELNELAAFLQSPTGQKSLKLSPMLTAQGAEIGQKRVMENAHILEQMIKEEAERIQAAQN</sequence>
<reference evidence="3 4" key="1">
    <citation type="submission" date="2016-08" db="EMBL/GenBank/DDBJ databases">
        <title>Genome sequencing of Vibrio scophthalmi strain FP3289, an isolated from Paralichthys olivaceus.</title>
        <authorList>
            <person name="Han H.-J."/>
        </authorList>
    </citation>
    <scope>NUCLEOTIDE SEQUENCE [LARGE SCALE GENOMIC DNA]</scope>
    <source>
        <strain evidence="3 4">FP3289</strain>
    </source>
</reference>
<proteinExistence type="predicted"/>
<organism evidence="3 4">
    <name type="scientific">Vibrio scophthalmi</name>
    <dbReference type="NCBI Taxonomy" id="45658"/>
    <lineage>
        <taxon>Bacteria</taxon>
        <taxon>Pseudomonadati</taxon>
        <taxon>Pseudomonadota</taxon>
        <taxon>Gammaproteobacteria</taxon>
        <taxon>Vibrionales</taxon>
        <taxon>Vibrionaceae</taxon>
        <taxon>Vibrio</taxon>
    </lineage>
</organism>
<evidence type="ECO:0000256" key="1">
    <source>
        <dbReference type="SAM" id="SignalP"/>
    </source>
</evidence>
<evidence type="ECO:0000259" key="2">
    <source>
        <dbReference type="Pfam" id="PF09832"/>
    </source>
</evidence>
<feature type="domain" description="DUF2059" evidence="2">
    <location>
        <begin position="77"/>
        <end position="133"/>
    </location>
</feature>
<dbReference type="Proteomes" id="UP000095131">
    <property type="component" value="Unassembled WGS sequence"/>
</dbReference>
<comment type="caution">
    <text evidence="3">The sequence shown here is derived from an EMBL/GenBank/DDBJ whole genome shotgun (WGS) entry which is preliminary data.</text>
</comment>
<name>A0A1E3WHT6_9VIBR</name>
<accession>A0A1E3WHT6</accession>
<dbReference type="Pfam" id="PF09832">
    <property type="entry name" value="DUF2059"/>
    <property type="match status" value="1"/>
</dbReference>
<gene>
    <name evidence="3" type="ORF">VSF3289_04515</name>
</gene>
<dbReference type="OrthoDB" id="490569at2"/>
<dbReference type="InterPro" id="IPR018637">
    <property type="entry name" value="DUF2059"/>
</dbReference>
<keyword evidence="1" id="KW-0732">Signal</keyword>
<evidence type="ECO:0000313" key="3">
    <source>
        <dbReference type="EMBL" id="ODS05374.1"/>
    </source>
</evidence>
<dbReference type="PATRIC" id="fig|45658.8.peg.4509"/>
<dbReference type="AlphaFoldDB" id="A0A1E3WHT6"/>
<dbReference type="RefSeq" id="WP_005596452.1">
    <property type="nucleotide sequence ID" value="NZ_CP134281.1"/>
</dbReference>
<protein>
    <recommendedName>
        <fullName evidence="2">DUF2059 domain-containing protein</fullName>
    </recommendedName>
</protein>